<feature type="compositionally biased region" description="Basic and acidic residues" evidence="1">
    <location>
        <begin position="1"/>
        <end position="13"/>
    </location>
</feature>
<dbReference type="InterPro" id="IPR038762">
    <property type="entry name" value="ABM_predict"/>
</dbReference>
<gene>
    <name evidence="4" type="ORF">ACH429_04220</name>
</gene>
<keyword evidence="4" id="KW-0503">Monooxygenase</keyword>
<evidence type="ECO:0000313" key="5">
    <source>
        <dbReference type="Proteomes" id="UP001611548"/>
    </source>
</evidence>
<feature type="transmembrane region" description="Helical" evidence="2">
    <location>
        <begin position="259"/>
        <end position="278"/>
    </location>
</feature>
<dbReference type="Proteomes" id="UP001611548">
    <property type="component" value="Unassembled WGS sequence"/>
</dbReference>
<evidence type="ECO:0000256" key="1">
    <source>
        <dbReference type="SAM" id="MobiDB-lite"/>
    </source>
</evidence>
<dbReference type="SUPFAM" id="SSF54909">
    <property type="entry name" value="Dimeric alpha+beta barrel"/>
    <property type="match status" value="2"/>
</dbReference>
<comment type="caution">
    <text evidence="4">The sequence shown here is derived from an EMBL/GenBank/DDBJ whole genome shotgun (WGS) entry which is preliminary data.</text>
</comment>
<dbReference type="EMBL" id="JBIRWE010000001">
    <property type="protein sequence ID" value="MFI1963337.1"/>
    <property type="molecule type" value="Genomic_DNA"/>
</dbReference>
<feature type="region of interest" description="Disordered" evidence="1">
    <location>
        <begin position="1"/>
        <end position="29"/>
    </location>
</feature>
<evidence type="ECO:0000259" key="3">
    <source>
        <dbReference type="PROSITE" id="PS51725"/>
    </source>
</evidence>
<feature type="domain" description="ABM" evidence="3">
    <location>
        <begin position="14"/>
        <end position="103"/>
    </location>
</feature>
<dbReference type="PROSITE" id="PS51725">
    <property type="entry name" value="ABM"/>
    <property type="match status" value="1"/>
</dbReference>
<dbReference type="InterPro" id="IPR007138">
    <property type="entry name" value="ABM_dom"/>
</dbReference>
<dbReference type="InterPro" id="IPR011008">
    <property type="entry name" value="Dimeric_a/b-barrel"/>
</dbReference>
<dbReference type="RefSeq" id="WP_240483714.1">
    <property type="nucleotide sequence ID" value="NZ_JBIRWE010000001.1"/>
</dbReference>
<protein>
    <submittedName>
        <fullName evidence="4">Antibiotic biosynthesis monooxygenase</fullName>
    </submittedName>
</protein>
<dbReference type="Gene3D" id="3.30.70.100">
    <property type="match status" value="2"/>
</dbReference>
<feature type="transmembrane region" description="Helical" evidence="2">
    <location>
        <begin position="229"/>
        <end position="247"/>
    </location>
</feature>
<dbReference type="PANTHER" id="PTHR40057">
    <property type="entry name" value="SLR1162 PROTEIN"/>
    <property type="match status" value="1"/>
</dbReference>
<proteinExistence type="predicted"/>
<feature type="transmembrane region" description="Helical" evidence="2">
    <location>
        <begin position="299"/>
        <end position="322"/>
    </location>
</feature>
<name>A0ABW7UKZ9_9ACTN</name>
<evidence type="ECO:0000313" key="4">
    <source>
        <dbReference type="EMBL" id="MFI1963337.1"/>
    </source>
</evidence>
<dbReference type="Pfam" id="PF03992">
    <property type="entry name" value="ABM"/>
    <property type="match status" value="2"/>
</dbReference>
<dbReference type="GO" id="GO:0004497">
    <property type="term" value="F:monooxygenase activity"/>
    <property type="evidence" value="ECO:0007669"/>
    <property type="project" value="UniProtKB-KW"/>
</dbReference>
<reference evidence="4 5" key="1">
    <citation type="submission" date="2024-10" db="EMBL/GenBank/DDBJ databases">
        <title>The Natural Products Discovery Center: Release of the First 8490 Sequenced Strains for Exploring Actinobacteria Biosynthetic Diversity.</title>
        <authorList>
            <person name="Kalkreuter E."/>
            <person name="Kautsar S.A."/>
            <person name="Yang D."/>
            <person name="Bader C.D."/>
            <person name="Teijaro C.N."/>
            <person name="Fluegel L."/>
            <person name="Davis C.M."/>
            <person name="Simpson J.R."/>
            <person name="Lauterbach L."/>
            <person name="Steele A.D."/>
            <person name="Gui C."/>
            <person name="Meng S."/>
            <person name="Li G."/>
            <person name="Viehrig K."/>
            <person name="Ye F."/>
            <person name="Su P."/>
            <person name="Kiefer A.F."/>
            <person name="Nichols A."/>
            <person name="Cepeda A.J."/>
            <person name="Yan W."/>
            <person name="Fan B."/>
            <person name="Jiang Y."/>
            <person name="Adhikari A."/>
            <person name="Zheng C.-J."/>
            <person name="Schuster L."/>
            <person name="Cowan T.M."/>
            <person name="Smanski M.J."/>
            <person name="Chevrette M.G."/>
            <person name="De Carvalho L.P.S."/>
            <person name="Shen B."/>
        </authorList>
    </citation>
    <scope>NUCLEOTIDE SEQUENCE [LARGE SCALE GENOMIC DNA]</scope>
    <source>
        <strain evidence="4 5">NPDC020327</strain>
    </source>
</reference>
<keyword evidence="2" id="KW-0472">Membrane</keyword>
<keyword evidence="2" id="KW-1133">Transmembrane helix</keyword>
<accession>A0ABW7UKZ9</accession>
<keyword evidence="4" id="KW-0560">Oxidoreductase</keyword>
<sequence>MNRAAEHDFREDSATVVTSQRVRPGRSDEYQRWQEKTNRIARRFDGFEGTELYPPDSPDENEWVVVFRFSHLDQLTAWLDSGARRELLDEARPLFESTPTQEVLAGGTPVRQEVITAVVSHEVRPEREREFVRWQEKVLKAQQAFPGFMGSEMFRPVPGVQNNWVVAFRFDTREHLDAWLESDVRKGLLEEGHQIFESYDVHKVGSAFSGWFDFEHGREEGVPPNWKQAMTVVLALYPTVMMLNWTVGFGLSDLGVPGYIGLFVGNVLSVSILTWFLMPLVNRVFSFWLSPARARTRRIHVLGALAVAACYLVSIVVFGLTIG</sequence>
<dbReference type="PANTHER" id="PTHR40057:SF1">
    <property type="entry name" value="SLR1162 PROTEIN"/>
    <property type="match status" value="1"/>
</dbReference>
<keyword evidence="2" id="KW-0812">Transmembrane</keyword>
<keyword evidence="5" id="KW-1185">Reference proteome</keyword>
<evidence type="ECO:0000256" key="2">
    <source>
        <dbReference type="SAM" id="Phobius"/>
    </source>
</evidence>
<organism evidence="4 5">
    <name type="scientific">Streptomyces pathocidini</name>
    <dbReference type="NCBI Taxonomy" id="1650571"/>
    <lineage>
        <taxon>Bacteria</taxon>
        <taxon>Bacillati</taxon>
        <taxon>Actinomycetota</taxon>
        <taxon>Actinomycetes</taxon>
        <taxon>Kitasatosporales</taxon>
        <taxon>Streptomycetaceae</taxon>
        <taxon>Streptomyces</taxon>
    </lineage>
</organism>